<name>A0A3L9Z416_9FLAO</name>
<feature type="chain" id="PRO_5017987204" description="6-bladed beta-propeller protein" evidence="1">
    <location>
        <begin position="21"/>
        <end position="482"/>
    </location>
</feature>
<dbReference type="EMBL" id="REFC01000011">
    <property type="protein sequence ID" value="RMA66169.1"/>
    <property type="molecule type" value="Genomic_DNA"/>
</dbReference>
<keyword evidence="1" id="KW-0732">Signal</keyword>
<evidence type="ECO:0000313" key="3">
    <source>
        <dbReference type="Proteomes" id="UP000271339"/>
    </source>
</evidence>
<organism evidence="2 3">
    <name type="scientific">Ulvibacter antarcticus</name>
    <dbReference type="NCBI Taxonomy" id="442714"/>
    <lineage>
        <taxon>Bacteria</taxon>
        <taxon>Pseudomonadati</taxon>
        <taxon>Bacteroidota</taxon>
        <taxon>Flavobacteriia</taxon>
        <taxon>Flavobacteriales</taxon>
        <taxon>Flavobacteriaceae</taxon>
        <taxon>Ulvibacter</taxon>
    </lineage>
</organism>
<evidence type="ECO:0000313" key="2">
    <source>
        <dbReference type="EMBL" id="RMA66169.1"/>
    </source>
</evidence>
<protein>
    <recommendedName>
        <fullName evidence="4">6-bladed beta-propeller protein</fullName>
    </recommendedName>
</protein>
<comment type="caution">
    <text evidence="2">The sequence shown here is derived from an EMBL/GenBank/DDBJ whole genome shotgun (WGS) entry which is preliminary data.</text>
</comment>
<proteinExistence type="predicted"/>
<gene>
    <name evidence="2" type="ORF">BXY75_0588</name>
</gene>
<evidence type="ECO:0000256" key="1">
    <source>
        <dbReference type="SAM" id="SignalP"/>
    </source>
</evidence>
<evidence type="ECO:0008006" key="4">
    <source>
        <dbReference type="Google" id="ProtNLM"/>
    </source>
</evidence>
<accession>A0A3L9Z416</accession>
<dbReference type="AlphaFoldDB" id="A0A3L9Z416"/>
<sequence length="482" mass="55598">MKNFISLLIMTVFVISFGHAQEEVVSFKIEESVYLIKHKESYSFSNTINGDLAIVLIEKKKVYAKLFDKDFQNISSFDTDALKSKYSNVLGYKIIDNKYYLVASNRSLQKFALLLLDFDKKKGEAQEIEIDFGKEEFLETVQYKNQLYIISANKDNEFVLRILNDKMEAEIINTIEIGDGKTEKNQRLLKRDVFMFMAPLKSNITKIDNRVPTSIEQAANQTKLYQQNNKLYLTFDDDDETATKLYIIDLETLELTSSEYNYPKGKLEEFNRYNSFILDDHIIQLGSSNLEMQIEVKNFDGGIIKEHYLEKETPIDIKNSPIIQEGTTAIPFVNRREMEETSKFLRKVSGGKIGITAYKDDMGYNATIGGYKEVATGGGGMMMMGGGGASFGVGGAVTVMIYNPTFYSYSLYTSTKSTFFNTHFDQDFNYVKKDVETDVFDRIQEYKKNIERITAEDVFFHNDSLYFGFFDMRDKYYRIIKM</sequence>
<dbReference type="RefSeq" id="WP_121906180.1">
    <property type="nucleotide sequence ID" value="NZ_REFC01000011.1"/>
</dbReference>
<dbReference type="Proteomes" id="UP000271339">
    <property type="component" value="Unassembled WGS sequence"/>
</dbReference>
<dbReference type="OrthoDB" id="912496at2"/>
<keyword evidence="3" id="KW-1185">Reference proteome</keyword>
<feature type="signal peptide" evidence="1">
    <location>
        <begin position="1"/>
        <end position="20"/>
    </location>
</feature>
<reference evidence="2 3" key="1">
    <citation type="submission" date="2018-10" db="EMBL/GenBank/DDBJ databases">
        <title>Genomic Encyclopedia of Archaeal and Bacterial Type Strains, Phase II (KMG-II): from individual species to whole genera.</title>
        <authorList>
            <person name="Goeker M."/>
        </authorList>
    </citation>
    <scope>NUCLEOTIDE SEQUENCE [LARGE SCALE GENOMIC DNA]</scope>
    <source>
        <strain evidence="2 3">DSM 23424</strain>
    </source>
</reference>